<gene>
    <name evidence="2" type="ORF">DM01DRAFT_1239732</name>
</gene>
<comment type="caution">
    <text evidence="2">The sequence shown here is derived from an EMBL/GenBank/DDBJ whole genome shotgun (WGS) entry which is preliminary data.</text>
</comment>
<accession>A0A1X2GMF5</accession>
<organism evidence="2 3">
    <name type="scientific">Hesseltinella vesiculosa</name>
    <dbReference type="NCBI Taxonomy" id="101127"/>
    <lineage>
        <taxon>Eukaryota</taxon>
        <taxon>Fungi</taxon>
        <taxon>Fungi incertae sedis</taxon>
        <taxon>Mucoromycota</taxon>
        <taxon>Mucoromycotina</taxon>
        <taxon>Mucoromycetes</taxon>
        <taxon>Mucorales</taxon>
        <taxon>Cunninghamellaceae</taxon>
        <taxon>Hesseltinella</taxon>
    </lineage>
</organism>
<sequence length="98" mass="10735">MTHDYSPHAAAPPVCRSPKNAINNMAVLSSSPTIKKAVHQQSYQKKQQDILYASPIHHPPVRPQLKTRRKERPPAASGSRLRKTPPTANPLSPTTSAP</sequence>
<evidence type="ECO:0000313" key="3">
    <source>
        <dbReference type="Proteomes" id="UP000242146"/>
    </source>
</evidence>
<proteinExistence type="predicted"/>
<protein>
    <submittedName>
        <fullName evidence="2">Uncharacterized protein</fullName>
    </submittedName>
</protein>
<evidence type="ECO:0000256" key="1">
    <source>
        <dbReference type="SAM" id="MobiDB-lite"/>
    </source>
</evidence>
<dbReference type="EMBL" id="MCGT01000009">
    <property type="protein sequence ID" value="ORX56987.1"/>
    <property type="molecule type" value="Genomic_DNA"/>
</dbReference>
<reference evidence="2 3" key="1">
    <citation type="submission" date="2016-07" db="EMBL/GenBank/DDBJ databases">
        <title>Pervasive Adenine N6-methylation of Active Genes in Fungi.</title>
        <authorList>
            <consortium name="DOE Joint Genome Institute"/>
            <person name="Mondo S.J."/>
            <person name="Dannebaum R.O."/>
            <person name="Kuo R.C."/>
            <person name="Labutti K."/>
            <person name="Haridas S."/>
            <person name="Kuo A."/>
            <person name="Salamov A."/>
            <person name="Ahrendt S.R."/>
            <person name="Lipzen A."/>
            <person name="Sullivan W."/>
            <person name="Andreopoulos W.B."/>
            <person name="Clum A."/>
            <person name="Lindquist E."/>
            <person name="Daum C."/>
            <person name="Ramamoorthy G.K."/>
            <person name="Gryganskyi A."/>
            <person name="Culley D."/>
            <person name="Magnuson J.K."/>
            <person name="James T.Y."/>
            <person name="O'Malley M.A."/>
            <person name="Stajich J.E."/>
            <person name="Spatafora J.W."/>
            <person name="Visel A."/>
            <person name="Grigoriev I.V."/>
        </authorList>
    </citation>
    <scope>NUCLEOTIDE SEQUENCE [LARGE SCALE GENOMIC DNA]</scope>
    <source>
        <strain evidence="2 3">NRRL 3301</strain>
    </source>
</reference>
<evidence type="ECO:0000313" key="2">
    <source>
        <dbReference type="EMBL" id="ORX56987.1"/>
    </source>
</evidence>
<dbReference type="Proteomes" id="UP000242146">
    <property type="component" value="Unassembled WGS sequence"/>
</dbReference>
<dbReference type="AlphaFoldDB" id="A0A1X2GMF5"/>
<keyword evidence="3" id="KW-1185">Reference proteome</keyword>
<feature type="region of interest" description="Disordered" evidence="1">
    <location>
        <begin position="37"/>
        <end position="98"/>
    </location>
</feature>
<name>A0A1X2GMF5_9FUNG</name>
<feature type="compositionally biased region" description="Polar residues" evidence="1">
    <location>
        <begin position="89"/>
        <end position="98"/>
    </location>
</feature>